<protein>
    <submittedName>
        <fullName evidence="3">Retrovirus-related Pol polyprotein from type-1 retrotransposable element R1</fullName>
    </submittedName>
</protein>
<comment type="caution">
    <text evidence="3">The sequence shown here is derived from an EMBL/GenBank/DDBJ whole genome shotgun (WGS) entry which is preliminary data.</text>
</comment>
<dbReference type="InterPro" id="IPR043502">
    <property type="entry name" value="DNA/RNA_pol_sf"/>
</dbReference>
<evidence type="ECO:0000313" key="3">
    <source>
        <dbReference type="EMBL" id="GBN97831.1"/>
    </source>
</evidence>
<evidence type="ECO:0000256" key="1">
    <source>
        <dbReference type="SAM" id="MobiDB-lite"/>
    </source>
</evidence>
<dbReference type="InterPro" id="IPR036875">
    <property type="entry name" value="Znf_CCHC_sf"/>
</dbReference>
<feature type="domain" description="Reverse transcriptase" evidence="2">
    <location>
        <begin position="479"/>
        <end position="758"/>
    </location>
</feature>
<dbReference type="GO" id="GO:0003676">
    <property type="term" value="F:nucleic acid binding"/>
    <property type="evidence" value="ECO:0007669"/>
    <property type="project" value="InterPro"/>
</dbReference>
<feature type="region of interest" description="Disordered" evidence="1">
    <location>
        <begin position="1"/>
        <end position="25"/>
    </location>
</feature>
<dbReference type="GO" id="GO:0008270">
    <property type="term" value="F:zinc ion binding"/>
    <property type="evidence" value="ECO:0007669"/>
    <property type="project" value="InterPro"/>
</dbReference>
<dbReference type="CDD" id="cd01650">
    <property type="entry name" value="RT_nLTR_like"/>
    <property type="match status" value="1"/>
</dbReference>
<keyword evidence="4" id="KW-1185">Reference proteome</keyword>
<dbReference type="AlphaFoldDB" id="A0A4Y2TC58"/>
<evidence type="ECO:0000259" key="2">
    <source>
        <dbReference type="PROSITE" id="PS50878"/>
    </source>
</evidence>
<dbReference type="PROSITE" id="PS50878">
    <property type="entry name" value="RT_POL"/>
    <property type="match status" value="1"/>
</dbReference>
<dbReference type="PANTHER" id="PTHR19446">
    <property type="entry name" value="REVERSE TRANSCRIPTASES"/>
    <property type="match status" value="1"/>
</dbReference>
<name>A0A4Y2TC58_ARAVE</name>
<gene>
    <name evidence="3" type="primary">PO11_127</name>
    <name evidence="3" type="ORF">AVEN_72295_1</name>
</gene>
<dbReference type="InterPro" id="IPR000477">
    <property type="entry name" value="RT_dom"/>
</dbReference>
<dbReference type="Proteomes" id="UP000499080">
    <property type="component" value="Unassembled WGS sequence"/>
</dbReference>
<accession>A0A4Y2TC58</accession>
<dbReference type="OrthoDB" id="415822at2759"/>
<proteinExistence type="predicted"/>
<reference evidence="3 4" key="1">
    <citation type="journal article" date="2019" name="Sci. Rep.">
        <title>Orb-weaving spider Araneus ventricosus genome elucidates the spidroin gene catalogue.</title>
        <authorList>
            <person name="Kono N."/>
            <person name="Nakamura H."/>
            <person name="Ohtoshi R."/>
            <person name="Moran D.A.P."/>
            <person name="Shinohara A."/>
            <person name="Yoshida Y."/>
            <person name="Fujiwara M."/>
            <person name="Mori M."/>
            <person name="Tomita M."/>
            <person name="Arakawa K."/>
        </authorList>
    </citation>
    <scope>NUCLEOTIDE SEQUENCE [LARGE SCALE GENOMIC DNA]</scope>
</reference>
<dbReference type="Pfam" id="PF00078">
    <property type="entry name" value="RVT_1"/>
    <property type="match status" value="1"/>
</dbReference>
<evidence type="ECO:0000313" key="4">
    <source>
        <dbReference type="Proteomes" id="UP000499080"/>
    </source>
</evidence>
<dbReference type="GO" id="GO:0071897">
    <property type="term" value="P:DNA biosynthetic process"/>
    <property type="evidence" value="ECO:0007669"/>
    <property type="project" value="UniProtKB-ARBA"/>
</dbReference>
<dbReference type="EMBL" id="BGPR01027392">
    <property type="protein sequence ID" value="GBN97831.1"/>
    <property type="molecule type" value="Genomic_DNA"/>
</dbReference>
<feature type="compositionally biased region" description="Polar residues" evidence="1">
    <location>
        <begin position="8"/>
        <end position="25"/>
    </location>
</feature>
<sequence length="775" mass="88559">MVKKEASQKGNASEKSGEGSSSTQISNADKYANDLKIMIEKIDPEDYTEEAYSEIMEWFTNLEKFSTEMVDAGLTYGKIMRNNFVRGHYKELLPILQNLCAEIRRRDADIYDLKNSLAESEYALLKAKVWTLEREKASLRAKLDLNSDMSSTIKEILPKLDELKNHNAQALKEELPSFIKQAACPDIKSSLESGSSPLLTPKEPEGILLIKPKDETLRDFDANLKIILDILQTNSPEGRLRGVGKIFGGGVKLIAASPDDIVAIKDTIIEHCDKEMLQKFDLVTPNCRFPQFILYNVPKEVEENTLKAGLLAKNIFLTDGNNKAQFKLEFNIPARDQRFSHWVMSVNPKKYEDFKNKEGLYFQFSRLRLSEFISVKQCRKCHAFGHTTKGCDPNNKQLCDKCGEIKEDRHRCRGSQSLGECLNYSPVVGPVEPLILEDLEIVFGNLKDGKAPGLDRIDYSMWRAVFNIDKDFMLKLFNLCFKLNYFPQCLRKARIFLLLKDRKDPGLCSSYRPICLLPTLGKIVERLFSIKLNRWLDQNDIIHQNQFGFLEGKSCDLAITQIVETIKSRIPTEHLALVSLDIRSAFDNMNWPVLFNILTNYGLPKFFINFLFYYLDNRKVFYVNEIFSISRQCFRGCPQGSVIAPTLWNLYINSILLNNNGELYIQDFADDLALIIGGRTARDLEKNTNLALAKISTDLDSLKLTLSIQKCQAVVYRSILSQKLFKRNSTVLNRKPTFKINNISIKITDSLKILGIHIDEKLSWTAHVNSLHDKI</sequence>
<dbReference type="SUPFAM" id="SSF56672">
    <property type="entry name" value="DNA/RNA polymerases"/>
    <property type="match status" value="1"/>
</dbReference>
<dbReference type="SUPFAM" id="SSF57756">
    <property type="entry name" value="Retrovirus zinc finger-like domains"/>
    <property type="match status" value="1"/>
</dbReference>
<organism evidence="3 4">
    <name type="scientific">Araneus ventricosus</name>
    <name type="common">Orbweaver spider</name>
    <name type="synonym">Epeira ventricosa</name>
    <dbReference type="NCBI Taxonomy" id="182803"/>
    <lineage>
        <taxon>Eukaryota</taxon>
        <taxon>Metazoa</taxon>
        <taxon>Ecdysozoa</taxon>
        <taxon>Arthropoda</taxon>
        <taxon>Chelicerata</taxon>
        <taxon>Arachnida</taxon>
        <taxon>Araneae</taxon>
        <taxon>Araneomorphae</taxon>
        <taxon>Entelegynae</taxon>
        <taxon>Araneoidea</taxon>
        <taxon>Araneidae</taxon>
        <taxon>Araneus</taxon>
    </lineage>
</organism>